<feature type="transmembrane region" description="Helical" evidence="6">
    <location>
        <begin position="46"/>
        <end position="68"/>
    </location>
</feature>
<comment type="subcellular location">
    <subcellularLocation>
        <location evidence="1 6">Cell membrane</location>
        <topology evidence="1 6">Multi-pass membrane protein</topology>
    </subcellularLocation>
</comment>
<keyword evidence="5 6" id="KW-0472">Membrane</keyword>
<evidence type="ECO:0000313" key="7">
    <source>
        <dbReference type="EMBL" id="CUO66991.1"/>
    </source>
</evidence>
<dbReference type="RefSeq" id="WP_055228238.1">
    <property type="nucleotide sequence ID" value="NZ_CAXSRP010000011.1"/>
</dbReference>
<comment type="catalytic activity">
    <reaction evidence="6">
        <text>L-lysyl-tRNA(Lys) + a 1,2-diacyl-sn-glycero-3-phospho-(1'-sn-glycerol) = a 1,2-diacyl-sn-glycero-3-phospho-1'-(3'-O-L-lysyl)-sn-glycerol + tRNA(Lys)</text>
        <dbReference type="Rhea" id="RHEA:10668"/>
        <dbReference type="Rhea" id="RHEA-COMP:9696"/>
        <dbReference type="Rhea" id="RHEA-COMP:9697"/>
        <dbReference type="ChEBI" id="CHEBI:64716"/>
        <dbReference type="ChEBI" id="CHEBI:75792"/>
        <dbReference type="ChEBI" id="CHEBI:78442"/>
        <dbReference type="ChEBI" id="CHEBI:78529"/>
        <dbReference type="EC" id="2.3.2.3"/>
    </reaction>
</comment>
<dbReference type="PANTHER" id="PTHR39087:SF2">
    <property type="entry name" value="UPF0104 MEMBRANE PROTEIN MJ1595"/>
    <property type="match status" value="1"/>
</dbReference>
<dbReference type="NCBIfam" id="TIGR00374">
    <property type="entry name" value="flippase-like domain"/>
    <property type="match status" value="1"/>
</dbReference>
<keyword evidence="4 6" id="KW-1133">Transmembrane helix</keyword>
<evidence type="ECO:0000256" key="3">
    <source>
        <dbReference type="ARBA" id="ARBA00022692"/>
    </source>
</evidence>
<keyword evidence="2" id="KW-1003">Cell membrane</keyword>
<keyword evidence="6" id="KW-0443">Lipid metabolism</keyword>
<feature type="transmembrane region" description="Helical" evidence="6">
    <location>
        <begin position="318"/>
        <end position="336"/>
    </location>
</feature>
<proteinExistence type="inferred from homology"/>
<dbReference type="GO" id="GO:0006629">
    <property type="term" value="P:lipid metabolic process"/>
    <property type="evidence" value="ECO:0007669"/>
    <property type="project" value="UniProtKB-KW"/>
</dbReference>
<feature type="transmembrane region" description="Helical" evidence="6">
    <location>
        <begin position="120"/>
        <end position="143"/>
    </location>
</feature>
<dbReference type="InterPro" id="IPR022791">
    <property type="entry name" value="L-PG_synthase/AglD"/>
</dbReference>
<evidence type="ECO:0000256" key="5">
    <source>
        <dbReference type="ARBA" id="ARBA00023136"/>
    </source>
</evidence>
<reference evidence="7 8" key="1">
    <citation type="submission" date="2015-09" db="EMBL/GenBank/DDBJ databases">
        <authorList>
            <consortium name="Pathogen Informatics"/>
        </authorList>
    </citation>
    <scope>NUCLEOTIDE SEQUENCE [LARGE SCALE GENOMIC DNA]</scope>
    <source>
        <strain evidence="7 8">2789STDY5608849</strain>
    </source>
</reference>
<feature type="transmembrane region" description="Helical" evidence="6">
    <location>
        <begin position="155"/>
        <end position="175"/>
    </location>
</feature>
<feature type="transmembrane region" description="Helical" evidence="6">
    <location>
        <begin position="7"/>
        <end position="26"/>
    </location>
</feature>
<gene>
    <name evidence="6" type="primary">mprF</name>
    <name evidence="7" type="ORF">ERS852406_02530</name>
</gene>
<evidence type="ECO:0000256" key="1">
    <source>
        <dbReference type="ARBA" id="ARBA00004651"/>
    </source>
</evidence>
<dbReference type="GO" id="GO:0050071">
    <property type="term" value="F:phosphatidylglycerol lysyltransferase activity"/>
    <property type="evidence" value="ECO:0007669"/>
    <property type="project" value="UniProtKB-EC"/>
</dbReference>
<name>A0A174GYE3_9FIRM</name>
<dbReference type="Proteomes" id="UP000095706">
    <property type="component" value="Unassembled WGS sequence"/>
</dbReference>
<evidence type="ECO:0000256" key="4">
    <source>
        <dbReference type="ARBA" id="ARBA00022989"/>
    </source>
</evidence>
<organism evidence="7 8">
    <name type="scientific">Fusicatenibacter saccharivorans</name>
    <dbReference type="NCBI Taxonomy" id="1150298"/>
    <lineage>
        <taxon>Bacteria</taxon>
        <taxon>Bacillati</taxon>
        <taxon>Bacillota</taxon>
        <taxon>Clostridia</taxon>
        <taxon>Lachnospirales</taxon>
        <taxon>Lachnospiraceae</taxon>
        <taxon>Fusicatenibacter</taxon>
    </lineage>
</organism>
<dbReference type="EMBL" id="CYYV01000012">
    <property type="protein sequence ID" value="CUO66991.1"/>
    <property type="molecule type" value="Genomic_DNA"/>
</dbReference>
<keyword evidence="6" id="KW-0808">Transferase</keyword>
<evidence type="ECO:0000313" key="8">
    <source>
        <dbReference type="Proteomes" id="UP000095706"/>
    </source>
</evidence>
<comment type="similarity">
    <text evidence="6">Belongs to the LPG synthase family.</text>
</comment>
<protein>
    <recommendedName>
        <fullName evidence="6">Phosphatidylglycerol lysyltransferase</fullName>
        <ecNumber evidence="6">2.3.2.3</ecNumber>
    </recommendedName>
    <alternativeName>
        <fullName evidence="6">Lysylphosphatidylglycerol synthase</fullName>
    </alternativeName>
</protein>
<feature type="transmembrane region" description="Helical" evidence="6">
    <location>
        <begin position="230"/>
        <end position="253"/>
    </location>
</feature>
<feature type="transmembrane region" description="Helical" evidence="6">
    <location>
        <begin position="259"/>
        <end position="280"/>
    </location>
</feature>
<evidence type="ECO:0000256" key="2">
    <source>
        <dbReference type="ARBA" id="ARBA00022475"/>
    </source>
</evidence>
<keyword evidence="3 6" id="KW-0812">Transmembrane</keyword>
<dbReference type="PANTHER" id="PTHR39087">
    <property type="entry name" value="UPF0104 MEMBRANE PROTEIN MJ1595"/>
    <property type="match status" value="1"/>
</dbReference>
<dbReference type="AlphaFoldDB" id="A0A174GYE3"/>
<evidence type="ECO:0000256" key="6">
    <source>
        <dbReference type="RuleBase" id="RU363042"/>
    </source>
</evidence>
<accession>A0A174GYE3</accession>
<comment type="function">
    <text evidence="6">Catalyzes the transfer of a lysyl group from L-lysyl-tRNA(Lys) to membrane-bound phosphatidylglycerol (PG), which produces lysylphosphatidylglycerol (LPG), a major component of the bacterial membrane with a positive net charge. LPG synthesis contributes to bacterial virulence as it is involved in the resistance mechanism against cationic antimicrobial peptides (CAMP) produces by the host's immune system (defensins, cathelicidins) and by the competing microorganisms.</text>
</comment>
<sequence length="353" mass="39578">MQSKKKMIVNTVFLVVIFALTIYGVFHGEDLGAMMEAMRRADVRWLLPGLFCVVFFIWGESIIIWYMMHSFQIPVKRRTCFLFSSVGFFFSCITPSASGGQPMQLYYMKKEKISLPVSTVILMIVTITYKAVLVVVGLGLVLFGQGFLHRYLTEILPVFYLGIGLNVFCVTAMLILVFHPALARTILVFGLKIVEKLHLMKRKESRLKKLEASMEVYQNTAVYLGTHKMVLVNVLAITFAQRFALFAATWFVYRAFHLSGISFITIVLLQAVISVSVDMLPLPGGMGISETLFLKIFPPVFGSALLLPAMVLSRGLGYYGELLVSAVFTIVAQLTIGNTKREKRGGTTYDRVL</sequence>
<keyword evidence="6" id="KW-0046">Antibiotic resistance</keyword>
<dbReference type="Pfam" id="PF03706">
    <property type="entry name" value="LPG_synthase_TM"/>
    <property type="match status" value="1"/>
</dbReference>
<dbReference type="GO" id="GO:0005886">
    <property type="term" value="C:plasma membrane"/>
    <property type="evidence" value="ECO:0007669"/>
    <property type="project" value="UniProtKB-SubCell"/>
</dbReference>
<dbReference type="GO" id="GO:0046677">
    <property type="term" value="P:response to antibiotic"/>
    <property type="evidence" value="ECO:0007669"/>
    <property type="project" value="UniProtKB-KW"/>
</dbReference>
<dbReference type="EC" id="2.3.2.3" evidence="6"/>
<feature type="transmembrane region" description="Helical" evidence="6">
    <location>
        <begin position="80"/>
        <end position="100"/>
    </location>
</feature>